<dbReference type="EMBL" id="JAEAOA010001578">
    <property type="protein sequence ID" value="KAK3577545.1"/>
    <property type="molecule type" value="Genomic_DNA"/>
</dbReference>
<evidence type="ECO:0000256" key="1">
    <source>
        <dbReference type="PROSITE-ProRule" id="PRU00267"/>
    </source>
</evidence>
<keyword evidence="1" id="KW-0539">Nucleus</keyword>
<dbReference type="Gene3D" id="1.10.30.10">
    <property type="entry name" value="High mobility group box domain"/>
    <property type="match status" value="1"/>
</dbReference>
<keyword evidence="1" id="KW-0238">DNA-binding</keyword>
<dbReference type="PANTHER" id="PTHR46584">
    <property type="entry name" value="HMG DOMAIN-CONTAINING PROTEIN 4"/>
    <property type="match status" value="1"/>
</dbReference>
<feature type="DNA-binding region" description="HMG box" evidence="1">
    <location>
        <begin position="604"/>
        <end position="659"/>
    </location>
</feature>
<keyword evidence="5" id="KW-1185">Reference proteome</keyword>
<feature type="compositionally biased region" description="Acidic residues" evidence="2">
    <location>
        <begin position="489"/>
        <end position="526"/>
    </location>
</feature>
<dbReference type="Proteomes" id="UP001195483">
    <property type="component" value="Unassembled WGS sequence"/>
</dbReference>
<dbReference type="SUPFAM" id="SSF47095">
    <property type="entry name" value="HMG-box"/>
    <property type="match status" value="1"/>
</dbReference>
<dbReference type="InterPro" id="IPR042477">
    <property type="entry name" value="HMGXB4"/>
</dbReference>
<comment type="caution">
    <text evidence="4">The sequence shown here is derived from an EMBL/GenBank/DDBJ whole genome shotgun (WGS) entry which is preliminary data.</text>
</comment>
<protein>
    <recommendedName>
        <fullName evidence="3">HMG box domain-containing protein</fullName>
    </recommendedName>
</protein>
<sequence>MSAPKRKRIEDDILFLTPGSKMQKQEEVTRSGRVRKKPAKFFDPEEVYEPELQVEHVLPCPDETKMEDPPMVADASPEPDISLSDDMARSSGRVRKKSAKVREMEEFEEIEKKQFSKKTPIVTSQKAQSQAEPVFVVSSPKKPKTKQAMDIVPAVSPSVNFALAAKLQAPNPQTAAAILSKVKAKAEPVVLSVKSTPTIARSTTQNATAVAAQMAPMSSPVKSAKLTISQPVGGSNTVVSPTGVKTAIEPGQMIIKTKSPQGSVIKLLLNSPTQQNNPVVSTKAITQTSSSPEAVPASGKKKAKEKKGATSENQPNIVSALSNQTKQTNELEIPHLKLLLGSVPQMGSPIKHLAGSSNPLLASTILSQTIKSNDPVKTTHLASPRGQVEVQTIDNTEKFAAKKTPGTNKPQKEQKQKKQKKAKQGSAIELGITTIPHNPPEILLGGSPDGKSSRKKKPKLTAELVTTGEKELLNDADYGLDVSEVILGGEEEENQVEGEEEEMEDEESFMDIEGDDDDDDEVEEGELIIAHETAPPKQKVNKKKAKPKGGKTRTNSSDSPTQFGDLSGSGEPLVMDLDKIKTDEKKKSLKKKPKEQPDQDKNKKKRAPTAYMIWCNIHRPKLVEENPRIDFATVSKRLGEMWSNLSEKEKMVWRRKAKKLAGRGSTLITTGKIVSGKTISGKQVTAAQPTVTLSSSGAVKGTTPQVATGAKAGKSSTSEEPFSPVKGFGSDPVDVAAHLKLIGESLSIIGMRLQEHRGLIAVQGSLSVLLDSMLCAFGPLMCLTQQLPELDGCLPETHLSTLENIAYVMPGL</sequence>
<feature type="compositionally biased region" description="Polar residues" evidence="2">
    <location>
        <begin position="552"/>
        <end position="564"/>
    </location>
</feature>
<feature type="region of interest" description="Disordered" evidence="2">
    <location>
        <begin position="400"/>
        <end position="460"/>
    </location>
</feature>
<accession>A0AAE0VI33</accession>
<gene>
    <name evidence="4" type="ORF">CHS0354_026513</name>
</gene>
<dbReference type="CDD" id="cd00084">
    <property type="entry name" value="HMG-box_SF"/>
    <property type="match status" value="1"/>
</dbReference>
<evidence type="ECO:0000313" key="4">
    <source>
        <dbReference type="EMBL" id="KAK3577545.1"/>
    </source>
</evidence>
<reference evidence="4" key="1">
    <citation type="journal article" date="2021" name="Genome Biol. Evol.">
        <title>A High-Quality Reference Genome for a Parasitic Bivalve with Doubly Uniparental Inheritance (Bivalvia: Unionida).</title>
        <authorList>
            <person name="Smith C.H."/>
        </authorList>
    </citation>
    <scope>NUCLEOTIDE SEQUENCE</scope>
    <source>
        <strain evidence="4">CHS0354</strain>
    </source>
</reference>
<evidence type="ECO:0000256" key="2">
    <source>
        <dbReference type="SAM" id="MobiDB-lite"/>
    </source>
</evidence>
<dbReference type="PROSITE" id="PS50118">
    <property type="entry name" value="HMG_BOX_2"/>
    <property type="match status" value="1"/>
</dbReference>
<dbReference type="GO" id="GO:0005634">
    <property type="term" value="C:nucleus"/>
    <property type="evidence" value="ECO:0007669"/>
    <property type="project" value="UniProtKB-UniRule"/>
</dbReference>
<organism evidence="4 5">
    <name type="scientific">Potamilus streckersoni</name>
    <dbReference type="NCBI Taxonomy" id="2493646"/>
    <lineage>
        <taxon>Eukaryota</taxon>
        <taxon>Metazoa</taxon>
        <taxon>Spiralia</taxon>
        <taxon>Lophotrochozoa</taxon>
        <taxon>Mollusca</taxon>
        <taxon>Bivalvia</taxon>
        <taxon>Autobranchia</taxon>
        <taxon>Heteroconchia</taxon>
        <taxon>Palaeoheterodonta</taxon>
        <taxon>Unionida</taxon>
        <taxon>Unionoidea</taxon>
        <taxon>Unionidae</taxon>
        <taxon>Ambleminae</taxon>
        <taxon>Lampsilini</taxon>
        <taxon>Potamilus</taxon>
    </lineage>
</organism>
<dbReference type="InterPro" id="IPR009071">
    <property type="entry name" value="HMG_box_dom"/>
</dbReference>
<reference evidence="4" key="2">
    <citation type="journal article" date="2021" name="Genome Biol. Evol.">
        <title>Developing a high-quality reference genome for a parasitic bivalve with doubly uniparental inheritance (Bivalvia: Unionida).</title>
        <authorList>
            <person name="Smith C.H."/>
        </authorList>
    </citation>
    <scope>NUCLEOTIDE SEQUENCE</scope>
    <source>
        <strain evidence="4">CHS0354</strain>
        <tissue evidence="4">Mantle</tissue>
    </source>
</reference>
<proteinExistence type="predicted"/>
<feature type="region of interest" description="Disordered" evidence="2">
    <location>
        <begin position="702"/>
        <end position="725"/>
    </location>
</feature>
<feature type="region of interest" description="Disordered" evidence="2">
    <location>
        <begin position="61"/>
        <end position="100"/>
    </location>
</feature>
<feature type="domain" description="HMG box" evidence="3">
    <location>
        <begin position="604"/>
        <end position="659"/>
    </location>
</feature>
<feature type="compositionally biased region" description="Basic and acidic residues" evidence="2">
    <location>
        <begin position="576"/>
        <end position="586"/>
    </location>
</feature>
<dbReference type="PANTHER" id="PTHR46584:SF1">
    <property type="entry name" value="HMG DOMAIN-CONTAINING PROTEIN 4"/>
    <property type="match status" value="1"/>
</dbReference>
<dbReference type="AlphaFoldDB" id="A0AAE0VI33"/>
<feature type="compositionally biased region" description="Polar residues" evidence="2">
    <location>
        <begin position="274"/>
        <end position="292"/>
    </location>
</feature>
<dbReference type="SMART" id="SM00398">
    <property type="entry name" value="HMG"/>
    <property type="match status" value="1"/>
</dbReference>
<dbReference type="GO" id="GO:0003677">
    <property type="term" value="F:DNA binding"/>
    <property type="evidence" value="ECO:0007669"/>
    <property type="project" value="UniProtKB-UniRule"/>
</dbReference>
<reference evidence="4" key="3">
    <citation type="submission" date="2023-05" db="EMBL/GenBank/DDBJ databases">
        <authorList>
            <person name="Smith C.H."/>
        </authorList>
    </citation>
    <scope>NUCLEOTIDE SEQUENCE</scope>
    <source>
        <strain evidence="4">CHS0354</strain>
        <tissue evidence="4">Mantle</tissue>
    </source>
</reference>
<feature type="region of interest" description="Disordered" evidence="2">
    <location>
        <begin position="274"/>
        <end position="318"/>
    </location>
</feature>
<feature type="compositionally biased region" description="Basic residues" evidence="2">
    <location>
        <begin position="539"/>
        <end position="551"/>
    </location>
</feature>
<name>A0AAE0VI33_9BIVA</name>
<feature type="region of interest" description="Disordered" evidence="2">
    <location>
        <begin position="488"/>
        <end position="606"/>
    </location>
</feature>
<evidence type="ECO:0000313" key="5">
    <source>
        <dbReference type="Proteomes" id="UP001195483"/>
    </source>
</evidence>
<dbReference type="InterPro" id="IPR036910">
    <property type="entry name" value="HMG_box_dom_sf"/>
</dbReference>
<evidence type="ECO:0000259" key="3">
    <source>
        <dbReference type="PROSITE" id="PS50118"/>
    </source>
</evidence>
<dbReference type="Pfam" id="PF00505">
    <property type="entry name" value="HMG_box"/>
    <property type="match status" value="1"/>
</dbReference>